<reference evidence="1 2" key="1">
    <citation type="journal article" date="2018" name="Science">
        <title>The opium poppy genome and morphinan production.</title>
        <authorList>
            <person name="Guo L."/>
            <person name="Winzer T."/>
            <person name="Yang X."/>
            <person name="Li Y."/>
            <person name="Ning Z."/>
            <person name="He Z."/>
            <person name="Teodor R."/>
            <person name="Lu Y."/>
            <person name="Bowser T.A."/>
            <person name="Graham I.A."/>
            <person name="Ye K."/>
        </authorList>
    </citation>
    <scope>NUCLEOTIDE SEQUENCE [LARGE SCALE GENOMIC DNA]</scope>
    <source>
        <strain evidence="2">cv. HN1</strain>
        <tissue evidence="1">Leaves</tissue>
    </source>
</reference>
<protein>
    <submittedName>
        <fullName evidence="1">Uncharacterized protein</fullName>
    </submittedName>
</protein>
<proteinExistence type="predicted"/>
<dbReference type="EMBL" id="CM010722">
    <property type="protein sequence ID" value="RZC74706.1"/>
    <property type="molecule type" value="Genomic_DNA"/>
</dbReference>
<dbReference type="Proteomes" id="UP000316621">
    <property type="component" value="Chromosome 8"/>
</dbReference>
<organism evidence="1 2">
    <name type="scientific">Papaver somniferum</name>
    <name type="common">Opium poppy</name>
    <dbReference type="NCBI Taxonomy" id="3469"/>
    <lineage>
        <taxon>Eukaryota</taxon>
        <taxon>Viridiplantae</taxon>
        <taxon>Streptophyta</taxon>
        <taxon>Embryophyta</taxon>
        <taxon>Tracheophyta</taxon>
        <taxon>Spermatophyta</taxon>
        <taxon>Magnoliopsida</taxon>
        <taxon>Ranunculales</taxon>
        <taxon>Papaveraceae</taxon>
        <taxon>Papaveroideae</taxon>
        <taxon>Papaver</taxon>
    </lineage>
</organism>
<keyword evidence="2" id="KW-1185">Reference proteome</keyword>
<sequence length="302" mass="31172">MSGVNCGIYGFSGMSDGGLGTTHGGLGGYMSGVNCGIYGFPGMSDGGLGTTYGGLGGGCGDGCMDEFWNVILEVACGTEIRLLISIVNPGCMSGVNCGIYGFSGMSDGGLGTTYGGLGGGCGDGCMDEVWNVIQEVACGTEIRLRVLWKHYPALTFQASIINHLASDLAMTFPLRYSSDKKNQVAAQAYTICIGMTTDVVEAPGTPRPGKIVPATDRSNVNGTHVAKPVASRCWDPNTGMSSYITGVGGYMSGVNRGIYGFSGMSDGGLGTTYGGLGVTRVRRGHCSKLEHPCNQPPPYLHS</sequence>
<dbReference type="AlphaFoldDB" id="A0A4Y7KPC3"/>
<dbReference type="Gramene" id="RZC74706">
    <property type="protein sequence ID" value="RZC74706"/>
    <property type="gene ID" value="C5167_050186"/>
</dbReference>
<name>A0A4Y7KPC3_PAPSO</name>
<gene>
    <name evidence="1" type="ORF">C5167_050186</name>
</gene>
<dbReference type="STRING" id="3469.A0A4Y7KPC3"/>
<evidence type="ECO:0000313" key="2">
    <source>
        <dbReference type="Proteomes" id="UP000316621"/>
    </source>
</evidence>
<accession>A0A4Y7KPC3</accession>
<evidence type="ECO:0000313" key="1">
    <source>
        <dbReference type="EMBL" id="RZC74706.1"/>
    </source>
</evidence>